<evidence type="ECO:0000256" key="3">
    <source>
        <dbReference type="ARBA" id="ARBA00022525"/>
    </source>
</evidence>
<dbReference type="InterPro" id="IPR025933">
    <property type="entry name" value="Beta_defensin_dom"/>
</dbReference>
<evidence type="ECO:0000313" key="12">
    <source>
        <dbReference type="RefSeq" id="XP_021564814.1"/>
    </source>
</evidence>
<gene>
    <name evidence="12" type="primary">DEFB113</name>
</gene>
<keyword evidence="7 9" id="KW-0044">Antibiotic</keyword>
<evidence type="ECO:0000259" key="10">
    <source>
        <dbReference type="Pfam" id="PF13841"/>
    </source>
</evidence>
<name>A0A3Q0DJY3_CARSF</name>
<evidence type="ECO:0000256" key="8">
    <source>
        <dbReference type="ARBA" id="ARBA00023157"/>
    </source>
</evidence>
<evidence type="ECO:0000256" key="1">
    <source>
        <dbReference type="ARBA" id="ARBA00004613"/>
    </source>
</evidence>
<dbReference type="GO" id="GO:0042742">
    <property type="term" value="P:defense response to bacterium"/>
    <property type="evidence" value="ECO:0007669"/>
    <property type="project" value="UniProtKB-UniRule"/>
</dbReference>
<keyword evidence="6 9" id="KW-0211">Defensin</keyword>
<accession>A0A3Q0DJY3</accession>
<feature type="signal peptide" evidence="9">
    <location>
        <begin position="1"/>
        <end position="16"/>
    </location>
</feature>
<proteinExistence type="inferred from homology"/>
<evidence type="ECO:0000256" key="6">
    <source>
        <dbReference type="ARBA" id="ARBA00022940"/>
    </source>
</evidence>
<dbReference type="STRING" id="1868482.ENSTSYP00000009374"/>
<keyword evidence="3 9" id="KW-0964">Secreted</keyword>
<dbReference type="RefSeq" id="XP_021564814.1">
    <property type="nucleotide sequence ID" value="XM_021709139.1"/>
</dbReference>
<sequence>MKIFCIFLIFVFTVSCGPSVLQKNNVAPRKTDVAQRKRECQLVRGVCKPECNSWEYIYNYCDDNPCCVVREYQKPGAKGITTTNKSNAKFNFDLFNNVLLHD</sequence>
<organism evidence="11 12">
    <name type="scientific">Carlito syrichta</name>
    <name type="common">Philippine tarsier</name>
    <name type="synonym">Tarsius syrichta</name>
    <dbReference type="NCBI Taxonomy" id="1868482"/>
    <lineage>
        <taxon>Eukaryota</taxon>
        <taxon>Metazoa</taxon>
        <taxon>Chordata</taxon>
        <taxon>Craniata</taxon>
        <taxon>Vertebrata</taxon>
        <taxon>Euteleostomi</taxon>
        <taxon>Mammalia</taxon>
        <taxon>Eutheria</taxon>
        <taxon>Euarchontoglires</taxon>
        <taxon>Primates</taxon>
        <taxon>Haplorrhini</taxon>
        <taxon>Tarsiiformes</taxon>
        <taxon>Tarsiidae</taxon>
        <taxon>Carlito</taxon>
    </lineage>
</organism>
<comment type="subcellular location">
    <subcellularLocation>
        <location evidence="1 9">Secreted</location>
    </subcellularLocation>
</comment>
<evidence type="ECO:0000256" key="4">
    <source>
        <dbReference type="ARBA" id="ARBA00022529"/>
    </source>
</evidence>
<evidence type="ECO:0000256" key="2">
    <source>
        <dbReference type="ARBA" id="ARBA00007371"/>
    </source>
</evidence>
<feature type="domain" description="Beta-defensin" evidence="10">
    <location>
        <begin position="39"/>
        <end position="67"/>
    </location>
</feature>
<dbReference type="AlphaFoldDB" id="A0A3Q0DJY3"/>
<feature type="chain" id="PRO_5017848592" description="Beta-defensin" evidence="9">
    <location>
        <begin position="17"/>
        <end position="102"/>
    </location>
</feature>
<keyword evidence="4 9" id="KW-0929">Antimicrobial</keyword>
<comment type="similarity">
    <text evidence="2 9">Belongs to the beta-defensin family.</text>
</comment>
<dbReference type="Proteomes" id="UP000189704">
    <property type="component" value="Unplaced"/>
</dbReference>
<keyword evidence="5 9" id="KW-0732">Signal</keyword>
<dbReference type="GeneID" id="110594917"/>
<keyword evidence="11" id="KW-1185">Reference proteome</keyword>
<evidence type="ECO:0000256" key="9">
    <source>
        <dbReference type="RuleBase" id="RU231113"/>
    </source>
</evidence>
<keyword evidence="8" id="KW-1015">Disulfide bond</keyword>
<protein>
    <recommendedName>
        <fullName evidence="9">Beta-defensin</fullName>
    </recommendedName>
</protein>
<dbReference type="OrthoDB" id="9834241at2759"/>
<dbReference type="PROSITE" id="PS51257">
    <property type="entry name" value="PROKAR_LIPOPROTEIN"/>
    <property type="match status" value="1"/>
</dbReference>
<evidence type="ECO:0000256" key="7">
    <source>
        <dbReference type="ARBA" id="ARBA00023022"/>
    </source>
</evidence>
<comment type="function">
    <text evidence="9">Has antibacterial activity.</text>
</comment>
<dbReference type="GO" id="GO:0005576">
    <property type="term" value="C:extracellular region"/>
    <property type="evidence" value="ECO:0007669"/>
    <property type="project" value="UniProtKB-SubCell"/>
</dbReference>
<dbReference type="GO" id="GO:0045087">
    <property type="term" value="P:innate immune response"/>
    <property type="evidence" value="ECO:0007669"/>
    <property type="project" value="InterPro"/>
</dbReference>
<dbReference type="KEGG" id="csyr:110594917"/>
<reference evidence="12" key="1">
    <citation type="submission" date="2025-08" db="UniProtKB">
        <authorList>
            <consortium name="RefSeq"/>
        </authorList>
    </citation>
    <scope>IDENTIFICATION</scope>
</reference>
<evidence type="ECO:0000313" key="11">
    <source>
        <dbReference type="Proteomes" id="UP000189704"/>
    </source>
</evidence>
<dbReference type="PANTHER" id="PTHR39411">
    <property type="entry name" value="BETA-DEFENSIN 113"/>
    <property type="match status" value="1"/>
</dbReference>
<dbReference type="PANTHER" id="PTHR39411:SF1">
    <property type="entry name" value="BETA-DEFENSIN 113"/>
    <property type="match status" value="1"/>
</dbReference>
<dbReference type="Pfam" id="PF13841">
    <property type="entry name" value="Defensin_beta_2"/>
    <property type="match status" value="1"/>
</dbReference>
<evidence type="ECO:0000256" key="5">
    <source>
        <dbReference type="ARBA" id="ARBA00022729"/>
    </source>
</evidence>
<dbReference type="CTD" id="245927"/>